<dbReference type="InterPro" id="IPR023468">
    <property type="entry name" value="Riboflavin_kinase"/>
</dbReference>
<protein>
    <recommendedName>
        <fullName evidence="15">Riboflavin biosynthesis protein</fullName>
    </recommendedName>
    <domain>
        <recommendedName>
            <fullName evidence="15">Riboflavin kinase</fullName>
            <ecNumber evidence="15">2.7.1.26</ecNumber>
        </recommendedName>
        <alternativeName>
            <fullName evidence="15">Flavokinase</fullName>
        </alternativeName>
    </domain>
    <domain>
        <recommendedName>
            <fullName evidence="15">FMN adenylyltransferase</fullName>
            <ecNumber evidence="15">2.7.7.2</ecNumber>
        </recommendedName>
        <alternativeName>
            <fullName evidence="15">FAD pyrophosphorylase</fullName>
        </alternativeName>
        <alternativeName>
            <fullName evidence="15">FAD synthase</fullName>
        </alternativeName>
    </domain>
</protein>
<dbReference type="AlphaFoldDB" id="A0A844G138"/>
<dbReference type="InterPro" id="IPR023465">
    <property type="entry name" value="Riboflavin_kinase_dom_sf"/>
</dbReference>
<accession>A0A844G138</accession>
<dbReference type="Gene3D" id="3.40.50.620">
    <property type="entry name" value="HUPs"/>
    <property type="match status" value="1"/>
</dbReference>
<dbReference type="SUPFAM" id="SSF82114">
    <property type="entry name" value="Riboflavin kinase-like"/>
    <property type="match status" value="1"/>
</dbReference>
<keyword evidence="7 15" id="KW-0548">Nucleotidyltransferase</keyword>
<comment type="catalytic activity">
    <reaction evidence="13 15">
        <text>riboflavin + ATP = FMN + ADP + H(+)</text>
        <dbReference type="Rhea" id="RHEA:14357"/>
        <dbReference type="ChEBI" id="CHEBI:15378"/>
        <dbReference type="ChEBI" id="CHEBI:30616"/>
        <dbReference type="ChEBI" id="CHEBI:57986"/>
        <dbReference type="ChEBI" id="CHEBI:58210"/>
        <dbReference type="ChEBI" id="CHEBI:456216"/>
        <dbReference type="EC" id="2.7.1.26"/>
    </reaction>
</comment>
<dbReference type="EC" id="2.7.7.2" evidence="15"/>
<evidence type="ECO:0000256" key="10">
    <source>
        <dbReference type="ARBA" id="ARBA00022827"/>
    </source>
</evidence>
<evidence type="ECO:0000256" key="14">
    <source>
        <dbReference type="ARBA" id="ARBA00049494"/>
    </source>
</evidence>
<keyword evidence="18" id="KW-1185">Reference proteome</keyword>
<dbReference type="InterPro" id="IPR015864">
    <property type="entry name" value="FAD_synthase"/>
</dbReference>
<dbReference type="GO" id="GO:0009398">
    <property type="term" value="P:FMN biosynthetic process"/>
    <property type="evidence" value="ECO:0007669"/>
    <property type="project" value="UniProtKB-UniRule"/>
</dbReference>
<dbReference type="UniPathway" id="UPA00276">
    <property type="reaction ID" value="UER00406"/>
</dbReference>
<dbReference type="Pfam" id="PF06574">
    <property type="entry name" value="FAD_syn"/>
    <property type="match status" value="1"/>
</dbReference>
<evidence type="ECO:0000256" key="11">
    <source>
        <dbReference type="ARBA" id="ARBA00022840"/>
    </source>
</evidence>
<evidence type="ECO:0000256" key="2">
    <source>
        <dbReference type="ARBA" id="ARBA00004726"/>
    </source>
</evidence>
<dbReference type="RefSeq" id="WP_154417111.1">
    <property type="nucleotide sequence ID" value="NZ_CALXOB010000006.1"/>
</dbReference>
<keyword evidence="9 15" id="KW-0418">Kinase</keyword>
<dbReference type="InterPro" id="IPR015865">
    <property type="entry name" value="Riboflavin_kinase_bac/euk"/>
</dbReference>
<comment type="caution">
    <text evidence="17">The sequence shown here is derived from an EMBL/GenBank/DDBJ whole genome shotgun (WGS) entry which is preliminary data.</text>
</comment>
<dbReference type="GO" id="GO:0009231">
    <property type="term" value="P:riboflavin biosynthetic process"/>
    <property type="evidence" value="ECO:0007669"/>
    <property type="project" value="InterPro"/>
</dbReference>
<dbReference type="PANTHER" id="PTHR22749:SF6">
    <property type="entry name" value="RIBOFLAVIN KINASE"/>
    <property type="match status" value="1"/>
</dbReference>
<gene>
    <name evidence="17" type="primary">ribF</name>
    <name evidence="17" type="ORF">FYJ85_04450</name>
</gene>
<dbReference type="Proteomes" id="UP000435649">
    <property type="component" value="Unassembled WGS sequence"/>
</dbReference>
<reference evidence="17 18" key="1">
    <citation type="submission" date="2019-08" db="EMBL/GenBank/DDBJ databases">
        <title>In-depth cultivation of the pig gut microbiome towards novel bacterial diversity and tailored functional studies.</title>
        <authorList>
            <person name="Wylensek D."/>
            <person name="Hitch T.C.A."/>
            <person name="Clavel T."/>
        </authorList>
    </citation>
    <scope>NUCLEOTIDE SEQUENCE [LARGE SCALE GENOMIC DNA]</scope>
    <source>
        <strain evidence="17 18">BBE-744-WT-12</strain>
    </source>
</reference>
<keyword evidence="12" id="KW-0511">Multifunctional enzyme</keyword>
<evidence type="ECO:0000256" key="9">
    <source>
        <dbReference type="ARBA" id="ARBA00022777"/>
    </source>
</evidence>
<dbReference type="InterPro" id="IPR014729">
    <property type="entry name" value="Rossmann-like_a/b/a_fold"/>
</dbReference>
<comment type="pathway">
    <text evidence="3 15">Cofactor biosynthesis; FMN biosynthesis; FMN from riboflavin (ATP route): step 1/1.</text>
</comment>
<dbReference type="UniPathway" id="UPA00277">
    <property type="reaction ID" value="UER00407"/>
</dbReference>
<dbReference type="GO" id="GO:0006747">
    <property type="term" value="P:FAD biosynthetic process"/>
    <property type="evidence" value="ECO:0007669"/>
    <property type="project" value="UniProtKB-UniRule"/>
</dbReference>
<sequence>MTDELLKFTETGHLGLSGESRTRRKLTLGIGVFDGVHLGHRRIIAEVTGLARANGSVPAAMTFDPHPRAVLCPDEPPVLLVPLKERVRLLREAGAELVWVQPFTPEFAHLEPEQFLERLFACPDIELAGICVGEKWRFGRGGRGGRETLAAYAESHRLEFRACPELELNNETVSSSAIRRAISAGKLEQAAAMLGRPYRLIGTVERGYHAASDRLDCPTANLALSAGVLPPDGVYAAAAYRNGVPYAAVVNIGFAPTFGWEQAKRRVEVHLLDFHGNLYGSELGVEFLHYLREERTFSDPEALKRQIDGDILQIRDFFAKSRFQK</sequence>
<evidence type="ECO:0000256" key="4">
    <source>
        <dbReference type="ARBA" id="ARBA00022630"/>
    </source>
</evidence>
<evidence type="ECO:0000313" key="17">
    <source>
        <dbReference type="EMBL" id="MST96298.1"/>
    </source>
</evidence>
<evidence type="ECO:0000256" key="7">
    <source>
        <dbReference type="ARBA" id="ARBA00022695"/>
    </source>
</evidence>
<evidence type="ECO:0000256" key="13">
    <source>
        <dbReference type="ARBA" id="ARBA00047880"/>
    </source>
</evidence>
<evidence type="ECO:0000313" key="18">
    <source>
        <dbReference type="Proteomes" id="UP000435649"/>
    </source>
</evidence>
<dbReference type="CDD" id="cd02064">
    <property type="entry name" value="FAD_synthetase_N"/>
    <property type="match status" value="1"/>
</dbReference>
<keyword evidence="11 15" id="KW-0067">ATP-binding</keyword>
<keyword evidence="8 15" id="KW-0547">Nucleotide-binding</keyword>
<dbReference type="SMART" id="SM00904">
    <property type="entry name" value="Flavokinase"/>
    <property type="match status" value="1"/>
</dbReference>
<dbReference type="SUPFAM" id="SSF52374">
    <property type="entry name" value="Nucleotidylyl transferase"/>
    <property type="match status" value="1"/>
</dbReference>
<evidence type="ECO:0000256" key="8">
    <source>
        <dbReference type="ARBA" id="ARBA00022741"/>
    </source>
</evidence>
<dbReference type="GO" id="GO:0008531">
    <property type="term" value="F:riboflavin kinase activity"/>
    <property type="evidence" value="ECO:0007669"/>
    <property type="project" value="UniProtKB-UniRule"/>
</dbReference>
<feature type="domain" description="Riboflavin kinase" evidence="16">
    <location>
        <begin position="193"/>
        <end position="319"/>
    </location>
</feature>
<keyword evidence="4 15" id="KW-0285">Flavoprotein</keyword>
<comment type="function">
    <text evidence="1">Catalyzes the phosphorylation of riboflavin to FMN followed by the adenylation of FMN to FAD.</text>
</comment>
<dbReference type="GO" id="GO:0003919">
    <property type="term" value="F:FMN adenylyltransferase activity"/>
    <property type="evidence" value="ECO:0007669"/>
    <property type="project" value="UniProtKB-UniRule"/>
</dbReference>
<name>A0A844G138_9BACT</name>
<dbReference type="EMBL" id="VUNS01000003">
    <property type="protein sequence ID" value="MST96298.1"/>
    <property type="molecule type" value="Genomic_DNA"/>
</dbReference>
<keyword evidence="10 15" id="KW-0274">FAD</keyword>
<evidence type="ECO:0000256" key="15">
    <source>
        <dbReference type="PIRNR" id="PIRNR004491"/>
    </source>
</evidence>
<proteinExistence type="inferred from homology"/>
<keyword evidence="5 15" id="KW-0288">FMN</keyword>
<keyword evidence="6 15" id="KW-0808">Transferase</keyword>
<dbReference type="EC" id="2.7.1.26" evidence="15"/>
<evidence type="ECO:0000256" key="1">
    <source>
        <dbReference type="ARBA" id="ARBA00002121"/>
    </source>
</evidence>
<dbReference type="NCBIfam" id="TIGR00083">
    <property type="entry name" value="ribF"/>
    <property type="match status" value="1"/>
</dbReference>
<dbReference type="Pfam" id="PF01687">
    <property type="entry name" value="Flavokinase"/>
    <property type="match status" value="1"/>
</dbReference>
<evidence type="ECO:0000259" key="16">
    <source>
        <dbReference type="SMART" id="SM00904"/>
    </source>
</evidence>
<dbReference type="Gene3D" id="2.40.30.30">
    <property type="entry name" value="Riboflavin kinase-like"/>
    <property type="match status" value="1"/>
</dbReference>
<dbReference type="InterPro" id="IPR002606">
    <property type="entry name" value="Riboflavin_kinase_bac"/>
</dbReference>
<dbReference type="PANTHER" id="PTHR22749">
    <property type="entry name" value="RIBOFLAVIN KINASE/FMN ADENYLYLTRANSFERASE"/>
    <property type="match status" value="1"/>
</dbReference>
<dbReference type="PIRSF" id="PIRSF004491">
    <property type="entry name" value="FAD_Synth"/>
    <property type="match status" value="1"/>
</dbReference>
<evidence type="ECO:0000256" key="6">
    <source>
        <dbReference type="ARBA" id="ARBA00022679"/>
    </source>
</evidence>
<evidence type="ECO:0000256" key="3">
    <source>
        <dbReference type="ARBA" id="ARBA00005201"/>
    </source>
</evidence>
<dbReference type="GO" id="GO:0005524">
    <property type="term" value="F:ATP binding"/>
    <property type="evidence" value="ECO:0007669"/>
    <property type="project" value="UniProtKB-UniRule"/>
</dbReference>
<comment type="catalytic activity">
    <reaction evidence="14 15">
        <text>FMN + ATP + H(+) = FAD + diphosphate</text>
        <dbReference type="Rhea" id="RHEA:17237"/>
        <dbReference type="ChEBI" id="CHEBI:15378"/>
        <dbReference type="ChEBI" id="CHEBI:30616"/>
        <dbReference type="ChEBI" id="CHEBI:33019"/>
        <dbReference type="ChEBI" id="CHEBI:57692"/>
        <dbReference type="ChEBI" id="CHEBI:58210"/>
        <dbReference type="EC" id="2.7.7.2"/>
    </reaction>
</comment>
<comment type="pathway">
    <text evidence="2 15">Cofactor biosynthesis; FAD biosynthesis; FAD from FMN: step 1/1.</text>
</comment>
<organism evidence="17 18">
    <name type="scientific">Victivallis lenta</name>
    <dbReference type="NCBI Taxonomy" id="2606640"/>
    <lineage>
        <taxon>Bacteria</taxon>
        <taxon>Pseudomonadati</taxon>
        <taxon>Lentisphaerota</taxon>
        <taxon>Lentisphaeria</taxon>
        <taxon>Victivallales</taxon>
        <taxon>Victivallaceae</taxon>
        <taxon>Victivallis</taxon>
    </lineage>
</organism>
<evidence type="ECO:0000256" key="12">
    <source>
        <dbReference type="ARBA" id="ARBA00023268"/>
    </source>
</evidence>
<comment type="similarity">
    <text evidence="15">Belongs to the ribF family.</text>
</comment>
<evidence type="ECO:0000256" key="5">
    <source>
        <dbReference type="ARBA" id="ARBA00022643"/>
    </source>
</evidence>